<sequence length="68" mass="7309">MRILKQDKQSVTIEMGEAKARDLLAGLLAHPELGDVAAELAEQLKSNGVEPAAGDGHIRYEHAPPLTH</sequence>
<protein>
    <submittedName>
        <fullName evidence="2">Uncharacterized protein</fullName>
    </submittedName>
</protein>
<proteinExistence type="predicted"/>
<reference evidence="2 3" key="1">
    <citation type="submission" date="2016-09" db="EMBL/GenBank/DDBJ databases">
        <title>Acidihalobacter prosperus V6 (DSM14174).</title>
        <authorList>
            <person name="Khaleque H.N."/>
            <person name="Ramsay J.P."/>
            <person name="Murphy R.J.T."/>
            <person name="Kaksonen A.H."/>
            <person name="Boxall N.J."/>
            <person name="Watkin E.L.J."/>
        </authorList>
    </citation>
    <scope>NUCLEOTIDE SEQUENCE [LARGE SCALE GENOMIC DNA]</scope>
    <source>
        <strain evidence="2 3">V6</strain>
    </source>
</reference>
<dbReference type="AlphaFoldDB" id="A0A1D8KAG6"/>
<accession>A0A1D8KAG6</accession>
<keyword evidence="3" id="KW-1185">Reference proteome</keyword>
<evidence type="ECO:0000313" key="2">
    <source>
        <dbReference type="EMBL" id="AOV17960.1"/>
    </source>
</evidence>
<organism evidence="2 3">
    <name type="scientific">Acidihalobacter aeolianus</name>
    <dbReference type="NCBI Taxonomy" id="2792603"/>
    <lineage>
        <taxon>Bacteria</taxon>
        <taxon>Pseudomonadati</taxon>
        <taxon>Pseudomonadota</taxon>
        <taxon>Gammaproteobacteria</taxon>
        <taxon>Chromatiales</taxon>
        <taxon>Ectothiorhodospiraceae</taxon>
        <taxon>Acidihalobacter</taxon>
    </lineage>
</organism>
<dbReference type="RefSeq" id="WP_070073490.1">
    <property type="nucleotide sequence ID" value="NZ_CP017448.1"/>
</dbReference>
<feature type="region of interest" description="Disordered" evidence="1">
    <location>
        <begin position="47"/>
        <end position="68"/>
    </location>
</feature>
<dbReference type="EMBL" id="CP017448">
    <property type="protein sequence ID" value="AOV17960.1"/>
    <property type="molecule type" value="Genomic_DNA"/>
</dbReference>
<evidence type="ECO:0000256" key="1">
    <source>
        <dbReference type="SAM" id="MobiDB-lite"/>
    </source>
</evidence>
<gene>
    <name evidence="2" type="ORF">BJI67_13630</name>
</gene>
<name>A0A1D8KAG6_9GAMM</name>
<evidence type="ECO:0000313" key="3">
    <source>
        <dbReference type="Proteomes" id="UP000095342"/>
    </source>
</evidence>
<dbReference type="Proteomes" id="UP000095342">
    <property type="component" value="Chromosome"/>
</dbReference>
<dbReference type="KEGG" id="aaeo:BJI67_13630"/>